<evidence type="ECO:0000313" key="4">
    <source>
        <dbReference type="Proteomes" id="UP001168146"/>
    </source>
</evidence>
<feature type="compositionally biased region" description="Basic and acidic residues" evidence="2">
    <location>
        <begin position="339"/>
        <end position="350"/>
    </location>
</feature>
<organism evidence="3 4">
    <name type="scientific">Friedmanniomyces endolithicus</name>
    <dbReference type="NCBI Taxonomy" id="329885"/>
    <lineage>
        <taxon>Eukaryota</taxon>
        <taxon>Fungi</taxon>
        <taxon>Dikarya</taxon>
        <taxon>Ascomycota</taxon>
        <taxon>Pezizomycotina</taxon>
        <taxon>Dothideomycetes</taxon>
        <taxon>Dothideomycetidae</taxon>
        <taxon>Mycosphaerellales</taxon>
        <taxon>Teratosphaeriaceae</taxon>
        <taxon>Friedmanniomyces</taxon>
    </lineage>
</organism>
<name>A0AAN6FMH3_9PEZI</name>
<feature type="compositionally biased region" description="Polar residues" evidence="2">
    <location>
        <begin position="424"/>
        <end position="443"/>
    </location>
</feature>
<dbReference type="Proteomes" id="UP001168146">
    <property type="component" value="Unassembled WGS sequence"/>
</dbReference>
<keyword evidence="1" id="KW-0175">Coiled coil</keyword>
<feature type="compositionally biased region" description="Pro residues" evidence="2">
    <location>
        <begin position="206"/>
        <end position="220"/>
    </location>
</feature>
<protein>
    <submittedName>
        <fullName evidence="3">Uncharacterized protein</fullName>
    </submittedName>
</protein>
<gene>
    <name evidence="3" type="ORF">LTR82_008035</name>
</gene>
<dbReference type="EMBL" id="JASUXU010000022">
    <property type="protein sequence ID" value="KAK0321118.1"/>
    <property type="molecule type" value="Genomic_DNA"/>
</dbReference>
<sequence length="768" mass="84023">MCFVGFVHFACGHQRIDARDCDYALALQLPFFIRHQCPYYSQSRASPGFACGTGMFYCKETKDGAFLEHLHQTVTIAQEDLSRIENQLAKLMNASQMFTEEWNRRGVPSGVRPQLQSFQYIATQHHRLMVERGNTRQTRDQSLAVIEQARAHFTRVGYATNMGETPTYPPFVPSSNIFGKVPAEIAMAYDAHIAARDNGQLQMPQYPVPIPHEAPLPPSPAVSNVRIPQRRSAYHSHHPAGVLSRQTSHLSQPSSHVLGSAQIPLVKDELHDLSNDLSNNMQPPPSIKRKRGQPSKNAVSRTRRPQFKDSTQEDDNDVRRSVRVRNKRVNYADSATSEEASREPSPEKSDVSGFSPLKFDESASPVRSSDDRRLMTSSQPSARKPQKQPSTLSDRLNDWARRSNLAEATTPIQRRVMPGMKDLLNSSPANGTPMSNTSASSPVQAAGTGPQLSMAHSSHPTGMRYSMSDPTGLDAVQQQQHTPTGLSPTPGLMHPQHSSARQPGRPSSFGLATLPDIRTTAPPGAADWLVQGQYIQDFPRPHLAAAPYPIAQAFNPALQRGASGSSSFAAPGTQPFGFRKDSATSDFENPASHSLPPMLTSNYGNLRRSFSASTLLTPPVMPSNDTETSEPRKRKQAMGAMVGPGKRMRLSFPGEQTATGITGNTDWLLSQGMERTPAPKTAYHGPVGPDVKAELAESHDVGDVPINPAPILAPTALMSVPAHGMASHEGTEMLPIDQDEEVSGQYEVEFSDNIDWSTPYEENEEGLV</sequence>
<feature type="compositionally biased region" description="Polar residues" evidence="2">
    <location>
        <begin position="476"/>
        <end position="487"/>
    </location>
</feature>
<dbReference type="AlphaFoldDB" id="A0AAN6FMH3"/>
<feature type="region of interest" description="Disordered" evidence="2">
    <location>
        <begin position="204"/>
        <end position="257"/>
    </location>
</feature>
<feature type="compositionally biased region" description="Polar residues" evidence="2">
    <location>
        <begin position="244"/>
        <end position="257"/>
    </location>
</feature>
<feature type="region of interest" description="Disordered" evidence="2">
    <location>
        <begin position="274"/>
        <end position="518"/>
    </location>
</feature>
<feature type="region of interest" description="Disordered" evidence="2">
    <location>
        <begin position="614"/>
        <end position="646"/>
    </location>
</feature>
<feature type="coiled-coil region" evidence="1">
    <location>
        <begin position="67"/>
        <end position="101"/>
    </location>
</feature>
<feature type="compositionally biased region" description="Polar residues" evidence="2">
    <location>
        <begin position="450"/>
        <end position="460"/>
    </location>
</feature>
<feature type="compositionally biased region" description="Basic residues" evidence="2">
    <location>
        <begin position="228"/>
        <end position="238"/>
    </location>
</feature>
<evidence type="ECO:0000313" key="3">
    <source>
        <dbReference type="EMBL" id="KAK0321118.1"/>
    </source>
</evidence>
<comment type="caution">
    <text evidence="3">The sequence shown here is derived from an EMBL/GenBank/DDBJ whole genome shotgun (WGS) entry which is preliminary data.</text>
</comment>
<evidence type="ECO:0000256" key="2">
    <source>
        <dbReference type="SAM" id="MobiDB-lite"/>
    </source>
</evidence>
<reference evidence="3" key="1">
    <citation type="submission" date="2021-12" db="EMBL/GenBank/DDBJ databases">
        <title>Black yeast isolated from Biological Soil Crust.</title>
        <authorList>
            <person name="Kurbessoian T."/>
        </authorList>
    </citation>
    <scope>NUCLEOTIDE SEQUENCE</scope>
    <source>
        <strain evidence="3">CCFEE 5208</strain>
    </source>
</reference>
<feature type="compositionally biased region" description="Polar residues" evidence="2">
    <location>
        <begin position="375"/>
        <end position="394"/>
    </location>
</feature>
<evidence type="ECO:0000256" key="1">
    <source>
        <dbReference type="SAM" id="Coils"/>
    </source>
</evidence>
<accession>A0AAN6FMH3</accession>
<proteinExistence type="predicted"/>